<feature type="region of interest" description="Disordered" evidence="9">
    <location>
        <begin position="1"/>
        <end position="24"/>
    </location>
</feature>
<evidence type="ECO:0000256" key="10">
    <source>
        <dbReference type="SAM" id="Phobius"/>
    </source>
</evidence>
<dbReference type="AlphaFoldDB" id="A0A318SRN9"/>
<proteinExistence type="predicted"/>
<keyword evidence="2" id="KW-0813">Transport</keyword>
<protein>
    <submittedName>
        <fullName evidence="12">General secretion pathway protein C</fullName>
    </submittedName>
</protein>
<keyword evidence="8 10" id="KW-0472">Membrane</keyword>
<evidence type="ECO:0000313" key="12">
    <source>
        <dbReference type="EMBL" id="PYE75979.1"/>
    </source>
</evidence>
<keyword evidence="13" id="KW-1185">Reference proteome</keyword>
<comment type="caution">
    <text evidence="12">The sequence shown here is derived from an EMBL/GenBank/DDBJ whole genome shotgun (WGS) entry which is preliminary data.</text>
</comment>
<accession>A0A318SRN9</accession>
<dbReference type="EMBL" id="QJTC01000017">
    <property type="protein sequence ID" value="PYE75979.1"/>
    <property type="molecule type" value="Genomic_DNA"/>
</dbReference>
<evidence type="ECO:0000313" key="13">
    <source>
        <dbReference type="Proteomes" id="UP000247540"/>
    </source>
</evidence>
<keyword evidence="3" id="KW-1003">Cell membrane</keyword>
<keyword evidence="4" id="KW-0997">Cell inner membrane</keyword>
<evidence type="ECO:0000256" key="4">
    <source>
        <dbReference type="ARBA" id="ARBA00022519"/>
    </source>
</evidence>
<dbReference type="InterPro" id="IPR024961">
    <property type="entry name" value="T2SS_GspC_N"/>
</dbReference>
<evidence type="ECO:0000259" key="11">
    <source>
        <dbReference type="Pfam" id="PF11356"/>
    </source>
</evidence>
<keyword evidence="6" id="KW-0653">Protein transport</keyword>
<reference evidence="12 13" key="1">
    <citation type="submission" date="2018-06" db="EMBL/GenBank/DDBJ databases">
        <title>Genomic Encyclopedia of Type Strains, Phase III (KMG-III): the genomes of soil and plant-associated and newly described type strains.</title>
        <authorList>
            <person name="Whitman W."/>
        </authorList>
    </citation>
    <scope>NUCLEOTIDE SEQUENCE [LARGE SCALE GENOMIC DNA]</scope>
    <source>
        <strain evidence="12 13">CECT 7646</strain>
    </source>
</reference>
<evidence type="ECO:0000256" key="8">
    <source>
        <dbReference type="ARBA" id="ARBA00023136"/>
    </source>
</evidence>
<dbReference type="GO" id="GO:0015031">
    <property type="term" value="P:protein transport"/>
    <property type="evidence" value="ECO:0007669"/>
    <property type="project" value="UniProtKB-KW"/>
</dbReference>
<feature type="domain" description="Type II secretion system protein GspC N-terminal" evidence="11">
    <location>
        <begin position="84"/>
        <end position="146"/>
    </location>
</feature>
<name>A0A318SRN9_9BURK</name>
<evidence type="ECO:0000256" key="6">
    <source>
        <dbReference type="ARBA" id="ARBA00022927"/>
    </source>
</evidence>
<evidence type="ECO:0000256" key="3">
    <source>
        <dbReference type="ARBA" id="ARBA00022475"/>
    </source>
</evidence>
<gene>
    <name evidence="12" type="ORF">DFQ15_11712</name>
</gene>
<keyword evidence="7 10" id="KW-1133">Transmembrane helix</keyword>
<evidence type="ECO:0000256" key="7">
    <source>
        <dbReference type="ARBA" id="ARBA00022989"/>
    </source>
</evidence>
<dbReference type="Proteomes" id="UP000247540">
    <property type="component" value="Unassembled WGS sequence"/>
</dbReference>
<evidence type="ECO:0000256" key="2">
    <source>
        <dbReference type="ARBA" id="ARBA00022448"/>
    </source>
</evidence>
<dbReference type="Pfam" id="PF11356">
    <property type="entry name" value="T2SSC"/>
    <property type="match status" value="1"/>
</dbReference>
<evidence type="ECO:0000256" key="5">
    <source>
        <dbReference type="ARBA" id="ARBA00022692"/>
    </source>
</evidence>
<organism evidence="12 13">
    <name type="scientific">Xylophilus ampelinus</name>
    <dbReference type="NCBI Taxonomy" id="54067"/>
    <lineage>
        <taxon>Bacteria</taxon>
        <taxon>Pseudomonadati</taxon>
        <taxon>Pseudomonadota</taxon>
        <taxon>Betaproteobacteria</taxon>
        <taxon>Burkholderiales</taxon>
        <taxon>Xylophilus</taxon>
    </lineage>
</organism>
<keyword evidence="5 10" id="KW-0812">Transmembrane</keyword>
<comment type="subcellular location">
    <subcellularLocation>
        <location evidence="1">Cell inner membrane</location>
    </subcellularLocation>
</comment>
<evidence type="ECO:0000256" key="1">
    <source>
        <dbReference type="ARBA" id="ARBA00004533"/>
    </source>
</evidence>
<dbReference type="GO" id="GO:0005886">
    <property type="term" value="C:plasma membrane"/>
    <property type="evidence" value="ECO:0007669"/>
    <property type="project" value="UniProtKB-SubCell"/>
</dbReference>
<evidence type="ECO:0000256" key="9">
    <source>
        <dbReference type="SAM" id="MobiDB-lite"/>
    </source>
</evidence>
<sequence length="162" mass="16475">MTIVTGQRSHRTFHDNPRMQQPDAARRTRRAATTALWALAVGSIVFWGLRLAAPPVAAVYAPLAAVPGPPADPMAVGRALGAVTDAPVAVAAAPTRFTLLGVVAGRSSGGTALIAVDGQPARPFRVGSAVAPGVVLQSVGPRRAYLGGDGLAAVTLDMPVLK</sequence>
<feature type="transmembrane region" description="Helical" evidence="10">
    <location>
        <begin position="35"/>
        <end position="53"/>
    </location>
</feature>